<dbReference type="RefSeq" id="WP_282000730.1">
    <property type="nucleotide sequence ID" value="NZ_AP027151.1"/>
</dbReference>
<accession>A0ABM8EQV0</accession>
<dbReference type="Gene3D" id="3.40.50.10610">
    <property type="entry name" value="ABC-type transport auxiliary lipoprotein component"/>
    <property type="match status" value="1"/>
</dbReference>
<proteinExistence type="predicted"/>
<keyword evidence="2" id="KW-1185">Reference proteome</keyword>
<dbReference type="Proteomes" id="UP001317705">
    <property type="component" value="Chromosome"/>
</dbReference>
<name>A0ABM8EQV0_9BACT</name>
<dbReference type="PROSITE" id="PS51257">
    <property type="entry name" value="PROKAR_LIPOPROTEIN"/>
    <property type="match status" value="1"/>
</dbReference>
<gene>
    <name evidence="1" type="ORF">GURASL_35590</name>
</gene>
<organism evidence="1 2">
    <name type="scientific">Geotalea uraniireducens</name>
    <dbReference type="NCBI Taxonomy" id="351604"/>
    <lineage>
        <taxon>Bacteria</taxon>
        <taxon>Pseudomonadati</taxon>
        <taxon>Thermodesulfobacteriota</taxon>
        <taxon>Desulfuromonadia</taxon>
        <taxon>Geobacterales</taxon>
        <taxon>Geobacteraceae</taxon>
        <taxon>Geotalea</taxon>
    </lineage>
</organism>
<sequence length="209" mass="22430">MRPTLNNLVTLILTGCAAFVLGGCATLAVTPLEKPQPTAVSRPAKVAVQAVGERLREALSDPTESVVATTSGKLFATVVLLPPEARLASPADVRTIYGADYLLSTNISDVTVNGKLNPIWFATIPIFFFKPLAPIVTFEATVTLDAAIRDTRTGAVVVQRQVSESSTDHFSPIDPQEKVQKLIGRSINNALFSFLEDFQAKLPDRPVAN</sequence>
<protein>
    <recommendedName>
        <fullName evidence="3">ABC-type transport auxiliary lipoprotein component domain-containing protein</fullName>
    </recommendedName>
</protein>
<evidence type="ECO:0000313" key="1">
    <source>
        <dbReference type="EMBL" id="BDV44636.1"/>
    </source>
</evidence>
<evidence type="ECO:0008006" key="3">
    <source>
        <dbReference type="Google" id="ProtNLM"/>
    </source>
</evidence>
<dbReference type="EMBL" id="AP027151">
    <property type="protein sequence ID" value="BDV44636.1"/>
    <property type="molecule type" value="Genomic_DNA"/>
</dbReference>
<reference evidence="1 2" key="1">
    <citation type="submission" date="2022-12" db="EMBL/GenBank/DDBJ databases">
        <title>Polyphasic characterization of Geotalea uranireducens NIT-SL11 newly isolated from a complex of sewage sludge and microbially reduced graphene oxide.</title>
        <authorList>
            <person name="Xie L."/>
            <person name="Yoshida N."/>
            <person name="Meng L."/>
        </authorList>
    </citation>
    <scope>NUCLEOTIDE SEQUENCE [LARGE SCALE GENOMIC DNA]</scope>
    <source>
        <strain evidence="1 2">NIT-SL11</strain>
    </source>
</reference>
<evidence type="ECO:0000313" key="2">
    <source>
        <dbReference type="Proteomes" id="UP001317705"/>
    </source>
</evidence>